<organism evidence="2">
    <name type="scientific">hydrothermal vent metagenome</name>
    <dbReference type="NCBI Taxonomy" id="652676"/>
    <lineage>
        <taxon>unclassified sequences</taxon>
        <taxon>metagenomes</taxon>
        <taxon>ecological metagenomes</taxon>
    </lineage>
</organism>
<dbReference type="InterPro" id="IPR005651">
    <property type="entry name" value="Trm112-like"/>
</dbReference>
<dbReference type="FunFam" id="2.20.25.10:FF:000002">
    <property type="entry name" value="UPF0434 protein YcaR"/>
    <property type="match status" value="1"/>
</dbReference>
<dbReference type="Pfam" id="PF03966">
    <property type="entry name" value="Trm112p"/>
    <property type="match status" value="1"/>
</dbReference>
<accession>A0A160TBS4</accession>
<dbReference type="PANTHER" id="PTHR33505:SF4">
    <property type="entry name" value="PROTEIN PREY, MITOCHONDRIAL"/>
    <property type="match status" value="1"/>
</dbReference>
<dbReference type="EMBL" id="CZQC01000038">
    <property type="protein sequence ID" value="CUS41291.1"/>
    <property type="molecule type" value="Genomic_DNA"/>
</dbReference>
<dbReference type="HAMAP" id="MF_01187">
    <property type="entry name" value="UPF0434"/>
    <property type="match status" value="1"/>
</dbReference>
<name>A0A160TBS4_9ZZZZ</name>
<dbReference type="AlphaFoldDB" id="A0A160TBS4"/>
<gene>
    <name evidence="2" type="ORF">MGWOODY_Tha809</name>
</gene>
<evidence type="ECO:0000313" key="2">
    <source>
        <dbReference type="EMBL" id="CUS41291.1"/>
    </source>
</evidence>
<evidence type="ECO:0000256" key="1">
    <source>
        <dbReference type="SAM" id="MobiDB-lite"/>
    </source>
</evidence>
<sequence length="75" mass="8375">MDKQLLSMLVCPQCKGKLKYEREAQELLCTFDGLAFPIKDGVPVMLEGEARRMSEEEKLDKANAATHVHGDKPNA</sequence>
<dbReference type="SUPFAM" id="SSF158997">
    <property type="entry name" value="Trm112p-like"/>
    <property type="match status" value="1"/>
</dbReference>
<feature type="region of interest" description="Disordered" evidence="1">
    <location>
        <begin position="53"/>
        <end position="75"/>
    </location>
</feature>
<proteinExistence type="inferred from homology"/>
<protein>
    <submittedName>
        <fullName evidence="2">FIG002473: Protein YcaR in KDO2-Lipid A biosynthesis cluster</fullName>
    </submittedName>
</protein>
<dbReference type="Gene3D" id="2.20.25.10">
    <property type="match status" value="1"/>
</dbReference>
<dbReference type="PANTHER" id="PTHR33505">
    <property type="entry name" value="ZGC:162634"/>
    <property type="match status" value="1"/>
</dbReference>
<dbReference type="GO" id="GO:0005829">
    <property type="term" value="C:cytosol"/>
    <property type="evidence" value="ECO:0007669"/>
    <property type="project" value="TreeGrafter"/>
</dbReference>
<reference evidence="2" key="1">
    <citation type="submission" date="2015-10" db="EMBL/GenBank/DDBJ databases">
        <authorList>
            <person name="Gilbert D.G."/>
        </authorList>
    </citation>
    <scope>NUCLEOTIDE SEQUENCE</scope>
</reference>